<dbReference type="RefSeq" id="WP_132097565.1">
    <property type="nucleotide sequence ID" value="NZ_SMDA01000001.1"/>
</dbReference>
<organism evidence="2 3">
    <name type="scientific">Gulbenkiania mobilis</name>
    <dbReference type="NCBI Taxonomy" id="397457"/>
    <lineage>
        <taxon>Bacteria</taxon>
        <taxon>Pseudomonadati</taxon>
        <taxon>Pseudomonadota</taxon>
        <taxon>Betaproteobacteria</taxon>
        <taxon>Neisseriales</taxon>
        <taxon>Chromobacteriaceae</taxon>
        <taxon>Gulbenkiania</taxon>
    </lineage>
</organism>
<keyword evidence="3" id="KW-1185">Reference proteome</keyword>
<accession>A0ABY2CZN1</accession>
<keyword evidence="1" id="KW-0812">Transmembrane</keyword>
<protein>
    <submittedName>
        <fullName evidence="2">Membrane protein</fullName>
    </submittedName>
</protein>
<comment type="caution">
    <text evidence="2">The sequence shown here is derived from an EMBL/GenBank/DDBJ whole genome shotgun (WGS) entry which is preliminary data.</text>
</comment>
<feature type="transmembrane region" description="Helical" evidence="1">
    <location>
        <begin position="12"/>
        <end position="42"/>
    </location>
</feature>
<dbReference type="Proteomes" id="UP000294801">
    <property type="component" value="Unassembled WGS sequence"/>
</dbReference>
<evidence type="ECO:0000313" key="3">
    <source>
        <dbReference type="Proteomes" id="UP000294801"/>
    </source>
</evidence>
<keyword evidence="1" id="KW-0472">Membrane</keyword>
<dbReference type="EMBL" id="SMDA01000001">
    <property type="protein sequence ID" value="TCW33502.1"/>
    <property type="molecule type" value="Genomic_DNA"/>
</dbReference>
<feature type="transmembrane region" description="Helical" evidence="1">
    <location>
        <begin position="62"/>
        <end position="95"/>
    </location>
</feature>
<evidence type="ECO:0000256" key="1">
    <source>
        <dbReference type="SAM" id="Phobius"/>
    </source>
</evidence>
<name>A0ABY2CZN1_GULMO</name>
<keyword evidence="1" id="KW-1133">Transmembrane helix</keyword>
<gene>
    <name evidence="2" type="ORF">EV669_10118</name>
</gene>
<evidence type="ECO:0000313" key="2">
    <source>
        <dbReference type="EMBL" id="TCW33502.1"/>
    </source>
</evidence>
<proteinExistence type="predicted"/>
<reference evidence="2 3" key="1">
    <citation type="submission" date="2019-03" db="EMBL/GenBank/DDBJ databases">
        <title>Genomic Encyclopedia of Type Strains, Phase IV (KMG-IV): sequencing the most valuable type-strain genomes for metagenomic binning, comparative biology and taxonomic classification.</title>
        <authorList>
            <person name="Goeker M."/>
        </authorList>
    </citation>
    <scope>NUCLEOTIDE SEQUENCE [LARGE SCALE GENOMIC DNA]</scope>
    <source>
        <strain evidence="2 3">DSM 18507</strain>
    </source>
</reference>
<sequence>MEIITQTDERKIGTLTLVVYILQAVSLFVGVTALVGVIINYLKRSEAAGTVYASHFSWQIRTFWWTVAGSVVGGVLMIIGVGFLIWAAVYVWYIYRIVRGYLNYNDGKPMPV</sequence>